<reference evidence="2 3" key="1">
    <citation type="submission" date="2014-04" db="EMBL/GenBank/DDBJ databases">
        <authorList>
            <consortium name="DOE Joint Genome Institute"/>
            <person name="Kuo A."/>
            <person name="Kohler A."/>
            <person name="Jargeat P."/>
            <person name="Nagy L.G."/>
            <person name="Floudas D."/>
            <person name="Copeland A."/>
            <person name="Barry K.W."/>
            <person name="Cichocki N."/>
            <person name="Veneault-Fourrey C."/>
            <person name="LaButti K."/>
            <person name="Lindquist E.A."/>
            <person name="Lipzen A."/>
            <person name="Lundell T."/>
            <person name="Morin E."/>
            <person name="Murat C."/>
            <person name="Sun H."/>
            <person name="Tunlid A."/>
            <person name="Henrissat B."/>
            <person name="Grigoriev I.V."/>
            <person name="Hibbett D.S."/>
            <person name="Martin F."/>
            <person name="Nordberg H.P."/>
            <person name="Cantor M.N."/>
            <person name="Hua S.X."/>
        </authorList>
    </citation>
    <scope>NUCLEOTIDE SEQUENCE [LARGE SCALE GENOMIC DNA]</scope>
    <source>
        <strain evidence="2 3">Ve08.2h10</strain>
    </source>
</reference>
<reference evidence="3" key="2">
    <citation type="submission" date="2015-01" db="EMBL/GenBank/DDBJ databases">
        <title>Evolutionary Origins and Diversification of the Mycorrhizal Mutualists.</title>
        <authorList>
            <consortium name="DOE Joint Genome Institute"/>
            <consortium name="Mycorrhizal Genomics Consortium"/>
            <person name="Kohler A."/>
            <person name="Kuo A."/>
            <person name="Nagy L.G."/>
            <person name="Floudas D."/>
            <person name="Copeland A."/>
            <person name="Barry K.W."/>
            <person name="Cichocki N."/>
            <person name="Veneault-Fourrey C."/>
            <person name="LaButti K."/>
            <person name="Lindquist E.A."/>
            <person name="Lipzen A."/>
            <person name="Lundell T."/>
            <person name="Morin E."/>
            <person name="Murat C."/>
            <person name="Riley R."/>
            <person name="Ohm R."/>
            <person name="Sun H."/>
            <person name="Tunlid A."/>
            <person name="Henrissat B."/>
            <person name="Grigoriev I.V."/>
            <person name="Hibbett D.S."/>
            <person name="Martin F."/>
        </authorList>
    </citation>
    <scope>NUCLEOTIDE SEQUENCE [LARGE SCALE GENOMIC DNA]</scope>
    <source>
        <strain evidence="3">Ve08.2h10</strain>
    </source>
</reference>
<feature type="region of interest" description="Disordered" evidence="1">
    <location>
        <begin position="1"/>
        <end position="36"/>
    </location>
</feature>
<sequence length="274" mass="29880">MEVDMHSPPSTFRAPMGYTVKRPRSPGSPTQERQAKRLSLAVGEGSFNRRSPMVSDVVTGGSRLPKHDDWVRQARELTIGSPLGVGFPPVMDVGGTQSRVDEHMAVDHEDALRPCIQLSMSRHLQSSRSHLPSIHITTTPSSIYAPQPSPAPFSVLTEPPSSSTASSPSSSLPVTGAHPPDIFLFPATPSDTSSHQRQFGSSEFEHTNVDIQTYNHSQDQIHTRGRIEGSSCPGKTTDAPSSSNTNKKHRVTMGPRADCIKCRMGIKGHWMHFD</sequence>
<dbReference type="OrthoDB" id="3200438at2759"/>
<feature type="compositionally biased region" description="Polar residues" evidence="1">
    <location>
        <begin position="189"/>
        <end position="200"/>
    </location>
</feature>
<dbReference type="STRING" id="930991.A0A0D0E346"/>
<gene>
    <name evidence="2" type="ORF">PAXRUDRAFT_827208</name>
</gene>
<keyword evidence="3" id="KW-1185">Reference proteome</keyword>
<evidence type="ECO:0000256" key="1">
    <source>
        <dbReference type="SAM" id="MobiDB-lite"/>
    </source>
</evidence>
<protein>
    <submittedName>
        <fullName evidence="2">Uncharacterized protein</fullName>
    </submittedName>
</protein>
<dbReference type="HOGENOM" id="CLU_095403_0_0_1"/>
<accession>A0A0D0E346</accession>
<evidence type="ECO:0000313" key="2">
    <source>
        <dbReference type="EMBL" id="KIK95249.1"/>
    </source>
</evidence>
<dbReference type="EMBL" id="KN825054">
    <property type="protein sequence ID" value="KIK95249.1"/>
    <property type="molecule type" value="Genomic_DNA"/>
</dbReference>
<feature type="compositionally biased region" description="Low complexity" evidence="1">
    <location>
        <begin position="159"/>
        <end position="173"/>
    </location>
</feature>
<organism evidence="2 3">
    <name type="scientific">Paxillus rubicundulus Ve08.2h10</name>
    <dbReference type="NCBI Taxonomy" id="930991"/>
    <lineage>
        <taxon>Eukaryota</taxon>
        <taxon>Fungi</taxon>
        <taxon>Dikarya</taxon>
        <taxon>Basidiomycota</taxon>
        <taxon>Agaricomycotina</taxon>
        <taxon>Agaricomycetes</taxon>
        <taxon>Agaricomycetidae</taxon>
        <taxon>Boletales</taxon>
        <taxon>Paxilineae</taxon>
        <taxon>Paxillaceae</taxon>
        <taxon>Paxillus</taxon>
    </lineage>
</organism>
<feature type="region of interest" description="Disordered" evidence="1">
    <location>
        <begin position="217"/>
        <end position="252"/>
    </location>
</feature>
<dbReference type="AlphaFoldDB" id="A0A0D0E346"/>
<proteinExistence type="predicted"/>
<evidence type="ECO:0000313" key="3">
    <source>
        <dbReference type="Proteomes" id="UP000054538"/>
    </source>
</evidence>
<name>A0A0D0E346_9AGAM</name>
<dbReference type="InParanoid" id="A0A0D0E346"/>
<feature type="region of interest" description="Disordered" evidence="1">
    <location>
        <begin position="138"/>
        <end position="200"/>
    </location>
</feature>
<dbReference type="Proteomes" id="UP000054538">
    <property type="component" value="Unassembled WGS sequence"/>
</dbReference>